<sequence length="103" mass="11730">MPCRLSIGYVRVPTNVLRDLNHILTPLGSFRRILLGGENGYRPSDEVIRQYCRTTRGLCLLIRTDKSARRPCAPLSSAARRSHHVFIDQTPTKGITANRERRD</sequence>
<evidence type="ECO:0000256" key="1">
    <source>
        <dbReference type="SAM" id="MobiDB-lite"/>
    </source>
</evidence>
<accession>A0A4C1XHB8</accession>
<feature type="region of interest" description="Disordered" evidence="1">
    <location>
        <begin position="73"/>
        <end position="103"/>
    </location>
</feature>
<dbReference type="AlphaFoldDB" id="A0A4C1XHB8"/>
<organism evidence="2 3">
    <name type="scientific">Eumeta variegata</name>
    <name type="common">Bagworm moth</name>
    <name type="synonym">Eumeta japonica</name>
    <dbReference type="NCBI Taxonomy" id="151549"/>
    <lineage>
        <taxon>Eukaryota</taxon>
        <taxon>Metazoa</taxon>
        <taxon>Ecdysozoa</taxon>
        <taxon>Arthropoda</taxon>
        <taxon>Hexapoda</taxon>
        <taxon>Insecta</taxon>
        <taxon>Pterygota</taxon>
        <taxon>Neoptera</taxon>
        <taxon>Endopterygota</taxon>
        <taxon>Lepidoptera</taxon>
        <taxon>Glossata</taxon>
        <taxon>Ditrysia</taxon>
        <taxon>Tineoidea</taxon>
        <taxon>Psychidae</taxon>
        <taxon>Oiketicinae</taxon>
        <taxon>Eumeta</taxon>
    </lineage>
</organism>
<dbReference type="Proteomes" id="UP000299102">
    <property type="component" value="Unassembled WGS sequence"/>
</dbReference>
<name>A0A4C1XHB8_EUMVA</name>
<reference evidence="2 3" key="1">
    <citation type="journal article" date="2019" name="Commun. Biol.">
        <title>The bagworm genome reveals a unique fibroin gene that provides high tensile strength.</title>
        <authorList>
            <person name="Kono N."/>
            <person name="Nakamura H."/>
            <person name="Ohtoshi R."/>
            <person name="Tomita M."/>
            <person name="Numata K."/>
            <person name="Arakawa K."/>
        </authorList>
    </citation>
    <scope>NUCLEOTIDE SEQUENCE [LARGE SCALE GENOMIC DNA]</scope>
</reference>
<protein>
    <submittedName>
        <fullName evidence="2">Uncharacterized protein</fullName>
    </submittedName>
</protein>
<proteinExistence type="predicted"/>
<keyword evidence="3" id="KW-1185">Reference proteome</keyword>
<gene>
    <name evidence="2" type="ORF">EVAR_44729_1</name>
</gene>
<comment type="caution">
    <text evidence="2">The sequence shown here is derived from an EMBL/GenBank/DDBJ whole genome shotgun (WGS) entry which is preliminary data.</text>
</comment>
<evidence type="ECO:0000313" key="2">
    <source>
        <dbReference type="EMBL" id="GBP62490.1"/>
    </source>
</evidence>
<dbReference type="EMBL" id="BGZK01000842">
    <property type="protein sequence ID" value="GBP62490.1"/>
    <property type="molecule type" value="Genomic_DNA"/>
</dbReference>
<evidence type="ECO:0000313" key="3">
    <source>
        <dbReference type="Proteomes" id="UP000299102"/>
    </source>
</evidence>